<reference evidence="2 3" key="1">
    <citation type="submission" date="2015-09" db="EMBL/GenBank/DDBJ databases">
        <authorList>
            <consortium name="Pathogen Informatics"/>
        </authorList>
    </citation>
    <scope>NUCLEOTIDE SEQUENCE [LARGE SCALE GENOMIC DNA]</scope>
    <source>
        <strain evidence="2 3">2789STDY5608854</strain>
    </source>
</reference>
<gene>
    <name evidence="2" type="ORF">ERS852411_02891</name>
</gene>
<dbReference type="Proteomes" id="UP000095746">
    <property type="component" value="Unassembled WGS sequence"/>
</dbReference>
<sequence>MGSSILAAGVPSRGEKMKVNSASKRTSSMRVMVSSNSSAVSPGKPTITSEVITTSGMAWRRRRTLSR</sequence>
<feature type="region of interest" description="Disordered" evidence="1">
    <location>
        <begin position="1"/>
        <end position="47"/>
    </location>
</feature>
<dbReference type="EMBL" id="CYZT01000296">
    <property type="protein sequence ID" value="CUP25087.1"/>
    <property type="molecule type" value="Genomic_DNA"/>
</dbReference>
<evidence type="ECO:0000313" key="3">
    <source>
        <dbReference type="Proteomes" id="UP000095746"/>
    </source>
</evidence>
<accession>A0A174LR50</accession>
<name>A0A174LR50_FLAPL</name>
<evidence type="ECO:0000313" key="2">
    <source>
        <dbReference type="EMBL" id="CUP25087.1"/>
    </source>
</evidence>
<evidence type="ECO:0000256" key="1">
    <source>
        <dbReference type="SAM" id="MobiDB-lite"/>
    </source>
</evidence>
<protein>
    <submittedName>
        <fullName evidence="2">Uncharacterized protein</fullName>
    </submittedName>
</protein>
<organism evidence="2 3">
    <name type="scientific">Flavonifractor plautii</name>
    <name type="common">Fusobacterium plautii</name>
    <dbReference type="NCBI Taxonomy" id="292800"/>
    <lineage>
        <taxon>Bacteria</taxon>
        <taxon>Bacillati</taxon>
        <taxon>Bacillota</taxon>
        <taxon>Clostridia</taxon>
        <taxon>Eubacteriales</taxon>
        <taxon>Oscillospiraceae</taxon>
        <taxon>Flavonifractor</taxon>
    </lineage>
</organism>
<proteinExistence type="predicted"/>
<dbReference type="AlphaFoldDB" id="A0A174LR50"/>
<feature type="compositionally biased region" description="Low complexity" evidence="1">
    <location>
        <begin position="23"/>
        <end position="41"/>
    </location>
</feature>